<proteinExistence type="predicted"/>
<dbReference type="AlphaFoldDB" id="A0A2D0NB47"/>
<name>A0A2D0NB47_FLAN2</name>
<comment type="caution">
    <text evidence="2">The sequence shown here is derived from an EMBL/GenBank/DDBJ whole genome shotgun (WGS) entry which is preliminary data.</text>
</comment>
<evidence type="ECO:0000313" key="3">
    <source>
        <dbReference type="Proteomes" id="UP000223913"/>
    </source>
</evidence>
<reference evidence="2 3" key="1">
    <citation type="submission" date="2017-10" db="EMBL/GenBank/DDBJ databases">
        <title>The draft genome sequence of Lewinella nigricans NBRC 102662.</title>
        <authorList>
            <person name="Wang K."/>
        </authorList>
    </citation>
    <scope>NUCLEOTIDE SEQUENCE [LARGE SCALE GENOMIC DNA]</scope>
    <source>
        <strain evidence="2 3">NBRC 102662</strain>
    </source>
</reference>
<organism evidence="2 3">
    <name type="scientific">Flavilitoribacter nigricans (strain ATCC 23147 / DSM 23189 / NBRC 102662 / NCIMB 1420 / SS-2)</name>
    <name type="common">Lewinella nigricans</name>
    <dbReference type="NCBI Taxonomy" id="1122177"/>
    <lineage>
        <taxon>Bacteria</taxon>
        <taxon>Pseudomonadati</taxon>
        <taxon>Bacteroidota</taxon>
        <taxon>Saprospiria</taxon>
        <taxon>Saprospirales</taxon>
        <taxon>Lewinellaceae</taxon>
        <taxon>Flavilitoribacter</taxon>
    </lineage>
</organism>
<accession>A0A2D0NB47</accession>
<feature type="region of interest" description="Disordered" evidence="1">
    <location>
        <begin position="1"/>
        <end position="25"/>
    </location>
</feature>
<protein>
    <submittedName>
        <fullName evidence="2">Uncharacterized protein</fullName>
    </submittedName>
</protein>
<dbReference type="EMBL" id="PDUD01000020">
    <property type="protein sequence ID" value="PHN05707.1"/>
    <property type="molecule type" value="Genomic_DNA"/>
</dbReference>
<evidence type="ECO:0000256" key="1">
    <source>
        <dbReference type="SAM" id="MobiDB-lite"/>
    </source>
</evidence>
<evidence type="ECO:0000313" key="2">
    <source>
        <dbReference type="EMBL" id="PHN05707.1"/>
    </source>
</evidence>
<gene>
    <name evidence="2" type="ORF">CRP01_14620</name>
</gene>
<dbReference type="Proteomes" id="UP000223913">
    <property type="component" value="Unassembled WGS sequence"/>
</dbReference>
<sequence length="143" mass="16464">MPLSTTQPHASAGQTIVNSKNGFTDQTKLPNQPLNKFLHLALQHWKTDLNERKLEGEYFLEWFSWRKPTPPESEIATSFQRMVGPELASLSRLIDNFSKGNGVSDMDQLLAAQNAYLQFCGRFDRMKQHILRKIDLKGNIRIY</sequence>
<keyword evidence="3" id="KW-1185">Reference proteome</keyword>
<dbReference type="RefSeq" id="WP_099150798.1">
    <property type="nucleotide sequence ID" value="NZ_PDUD01000020.1"/>
</dbReference>